<feature type="region of interest" description="Disordered" evidence="3">
    <location>
        <begin position="81"/>
        <end position="100"/>
    </location>
</feature>
<accession>A0A1Y2G864</accession>
<feature type="region of interest" description="Disordered" evidence="3">
    <location>
        <begin position="381"/>
        <end position="457"/>
    </location>
</feature>
<dbReference type="GO" id="GO:0000712">
    <property type="term" value="P:resolution of meiotic recombination intermediates"/>
    <property type="evidence" value="ECO:0007669"/>
    <property type="project" value="TreeGrafter"/>
</dbReference>
<dbReference type="GO" id="GO:0031422">
    <property type="term" value="C:RecQ family helicase-topoisomerase III complex"/>
    <property type="evidence" value="ECO:0007669"/>
    <property type="project" value="TreeGrafter"/>
</dbReference>
<evidence type="ECO:0000256" key="2">
    <source>
        <dbReference type="ARBA" id="ARBA00018987"/>
    </source>
</evidence>
<proteinExistence type="inferred from homology"/>
<feature type="domain" description="RecQ mediated genome instability protein 1 OB-fold" evidence="4">
    <location>
        <begin position="105"/>
        <end position="217"/>
    </location>
</feature>
<gene>
    <name evidence="5" type="ORF">BCR41DRAFT_426065</name>
</gene>
<sequence>MVYDDLLIRNAIQRMAVNASIEWIRQCIAYKHKQDAMPRSTTANQDPAQFIFEMYLLADFRTLEPKPIFPSSVATPHKQWLFKSDDNSNPPSLSNGSTRERLHQTSGGVILQILEIQDIGISSLKMLEACEALGTAGDQPGGFLIEKALPRGMILLSVTDGVRKMKAILIEPIPGIAMEMKLGAKIRISDVEVRHGVLQLNRSNTLLLGGEVASMNRYPRRLVIMNQMKKRLGLPLDPLPTPSDDASTTQQEDQRISHLAETPTSVNRVNTNTTPNIWRSPQPLVTTQDTIPAGNPVQPLVTPKNIPNSWKTFRPAGDSASPLQPLPSALDTRDEENQYQCILKDQEPDWDLNQDMELDEIRLLDDDAFGWEAMSHISLEENVSEPGESESNNDIYPPPIASNSPPRKGLTSRRSLSLKSPRSLHQQQEDQKEKITRGKDSNSFGEHQRAKHARDKAVVDMNILQESSDFSKKFTPSSGNDSDTNGHIDKKRKWQDSPHLNAAFDLAEGTGFNSDVKNDEFREIKLPILEPRDIGLVNGIKHSTDHGSQQNKDRIEDDKQKLPAVEHDGLSQDNIINRKRSHSFLPSPGMEEDTPIKIKVERDENVLHGLKQEDSIAEETTLIKVKVEKTLASNGESYHAAIDLSSGDEAETISHASHTHLSGFLNYDMLSTDLQKKIKVEPLDRTTTSNATWMKEPGHEETMVEIKKEETLLEFDMNDDEDYGSLALAMSIIPEVELDQVKREVQEGREVKAKSRVHKLGKFSLTTLAVSIPIFLLPGTMTAADNVTALAETDMKLEAVLDQHVVESLLEYSIAEFRDLVRTNEPEAKRAVFRLRANLSEVEMVECKFKGMRSNVPVIREMSILSKKKR</sequence>
<dbReference type="InParanoid" id="A0A1Y2G864"/>
<evidence type="ECO:0000256" key="1">
    <source>
        <dbReference type="ARBA" id="ARBA00006395"/>
    </source>
</evidence>
<protein>
    <recommendedName>
        <fullName evidence="2">RecQ-mediated genome instability protein 1</fullName>
    </recommendedName>
</protein>
<feature type="compositionally biased region" description="Low complexity" evidence="3">
    <location>
        <begin position="407"/>
        <end position="424"/>
    </location>
</feature>
<feature type="compositionally biased region" description="Low complexity" evidence="3">
    <location>
        <begin position="87"/>
        <end position="97"/>
    </location>
</feature>
<evidence type="ECO:0000259" key="4">
    <source>
        <dbReference type="Pfam" id="PF08585"/>
    </source>
</evidence>
<evidence type="ECO:0000313" key="5">
    <source>
        <dbReference type="EMBL" id="ORZ04033.1"/>
    </source>
</evidence>
<dbReference type="GeneID" id="33572514"/>
<dbReference type="RefSeq" id="XP_021876310.1">
    <property type="nucleotide sequence ID" value="XM_022030673.1"/>
</dbReference>
<comment type="similarity">
    <text evidence="1">Belongs to the RMI1 family.</text>
</comment>
<dbReference type="GO" id="GO:0016604">
    <property type="term" value="C:nuclear body"/>
    <property type="evidence" value="ECO:0007669"/>
    <property type="project" value="TreeGrafter"/>
</dbReference>
<name>A0A1Y2G864_9FUNG</name>
<dbReference type="OrthoDB" id="341511at2759"/>
<feature type="region of interest" description="Disordered" evidence="3">
    <location>
        <begin position="234"/>
        <end position="253"/>
    </location>
</feature>
<reference evidence="5 6" key="1">
    <citation type="submission" date="2016-07" db="EMBL/GenBank/DDBJ databases">
        <title>Pervasive Adenine N6-methylation of Active Genes in Fungi.</title>
        <authorList>
            <consortium name="DOE Joint Genome Institute"/>
            <person name="Mondo S.J."/>
            <person name="Dannebaum R.O."/>
            <person name="Kuo R.C."/>
            <person name="Labutti K."/>
            <person name="Haridas S."/>
            <person name="Kuo A."/>
            <person name="Salamov A."/>
            <person name="Ahrendt S.R."/>
            <person name="Lipzen A."/>
            <person name="Sullivan W."/>
            <person name="Andreopoulos W.B."/>
            <person name="Clum A."/>
            <person name="Lindquist E."/>
            <person name="Daum C."/>
            <person name="Ramamoorthy G.K."/>
            <person name="Gryganskyi A."/>
            <person name="Culley D."/>
            <person name="Magnuson J.K."/>
            <person name="James T.Y."/>
            <person name="O'Malley M.A."/>
            <person name="Stajich J.E."/>
            <person name="Spatafora J.W."/>
            <person name="Visel A."/>
            <person name="Grigoriev I.V."/>
        </authorList>
    </citation>
    <scope>NUCLEOTIDE SEQUENCE [LARGE SCALE GENOMIC DNA]</scope>
    <source>
        <strain evidence="5 6">NRRL 3116</strain>
    </source>
</reference>
<dbReference type="STRING" id="64571.A0A1Y2G864"/>
<feature type="compositionally biased region" description="Basic and acidic residues" evidence="3">
    <location>
        <begin position="427"/>
        <end position="440"/>
    </location>
</feature>
<feature type="compositionally biased region" description="Polar residues" evidence="3">
    <location>
        <begin position="469"/>
        <end position="485"/>
    </location>
</feature>
<dbReference type="InterPro" id="IPR042470">
    <property type="entry name" value="RMI1_N_C_sf"/>
</dbReference>
<organism evidence="5 6">
    <name type="scientific">Lobosporangium transversale</name>
    <dbReference type="NCBI Taxonomy" id="64571"/>
    <lineage>
        <taxon>Eukaryota</taxon>
        <taxon>Fungi</taxon>
        <taxon>Fungi incertae sedis</taxon>
        <taxon>Mucoromycota</taxon>
        <taxon>Mortierellomycotina</taxon>
        <taxon>Mortierellomycetes</taxon>
        <taxon>Mortierellales</taxon>
        <taxon>Mortierellaceae</taxon>
        <taxon>Lobosporangium</taxon>
    </lineage>
</organism>
<dbReference type="EMBL" id="MCFF01000060">
    <property type="protein sequence ID" value="ORZ04033.1"/>
    <property type="molecule type" value="Genomic_DNA"/>
</dbReference>
<comment type="caution">
    <text evidence="5">The sequence shown here is derived from an EMBL/GenBank/DDBJ whole genome shotgun (WGS) entry which is preliminary data.</text>
</comment>
<dbReference type="AlphaFoldDB" id="A0A1Y2G864"/>
<dbReference type="Pfam" id="PF08585">
    <property type="entry name" value="RMI1_N_C"/>
    <property type="match status" value="1"/>
</dbReference>
<dbReference type="PANTHER" id="PTHR14790">
    <property type="entry name" value="RECQ-MEDIATED GENOME INSTABILITY PROTEIN 1 RMI1"/>
    <property type="match status" value="1"/>
</dbReference>
<dbReference type="InterPro" id="IPR013894">
    <property type="entry name" value="RMI1_OB"/>
</dbReference>
<dbReference type="Gene3D" id="2.40.50.770">
    <property type="entry name" value="RecQ-mediated genome instability protein Rmi1, C-terminal domain"/>
    <property type="match status" value="1"/>
</dbReference>
<evidence type="ECO:0000256" key="3">
    <source>
        <dbReference type="SAM" id="MobiDB-lite"/>
    </source>
</evidence>
<dbReference type="GO" id="GO:0000724">
    <property type="term" value="P:double-strand break repair via homologous recombination"/>
    <property type="evidence" value="ECO:0007669"/>
    <property type="project" value="TreeGrafter"/>
</dbReference>
<evidence type="ECO:0000313" key="6">
    <source>
        <dbReference type="Proteomes" id="UP000193648"/>
    </source>
</evidence>
<keyword evidence="6" id="KW-1185">Reference proteome</keyword>
<dbReference type="PANTHER" id="PTHR14790:SF15">
    <property type="entry name" value="RECQ-MEDIATED GENOME INSTABILITY PROTEIN 1"/>
    <property type="match status" value="1"/>
</dbReference>
<feature type="region of interest" description="Disordered" evidence="3">
    <location>
        <begin position="469"/>
        <end position="496"/>
    </location>
</feature>
<dbReference type="Proteomes" id="UP000193648">
    <property type="component" value="Unassembled WGS sequence"/>
</dbReference>